<dbReference type="PANTHER" id="PTHR12829">
    <property type="entry name" value="N6-ADENOSINE-METHYLTRANSFERASE"/>
    <property type="match status" value="1"/>
</dbReference>
<dbReference type="Gene3D" id="3.40.50.150">
    <property type="entry name" value="Vaccinia Virus protein VP39"/>
    <property type="match status" value="1"/>
</dbReference>
<dbReference type="GO" id="GO:0032259">
    <property type="term" value="P:methylation"/>
    <property type="evidence" value="ECO:0007669"/>
    <property type="project" value="UniProtKB-KW"/>
</dbReference>
<dbReference type="PROSITE" id="PS51143">
    <property type="entry name" value="MT_A70"/>
    <property type="match status" value="1"/>
</dbReference>
<dbReference type="PANTHER" id="PTHR12829:SF4">
    <property type="entry name" value="N(6)-ADENINE-SPECIFIC METHYLTRANSFERASE METTL4"/>
    <property type="match status" value="1"/>
</dbReference>
<dbReference type="EMBL" id="JH815848">
    <property type="protein sequence ID" value="EKC32049.1"/>
    <property type="molecule type" value="Genomic_DNA"/>
</dbReference>
<organism evidence="3">
    <name type="scientific">Magallana gigas</name>
    <name type="common">Pacific oyster</name>
    <name type="synonym">Crassostrea gigas</name>
    <dbReference type="NCBI Taxonomy" id="29159"/>
    <lineage>
        <taxon>Eukaryota</taxon>
        <taxon>Metazoa</taxon>
        <taxon>Spiralia</taxon>
        <taxon>Lophotrochozoa</taxon>
        <taxon>Mollusca</taxon>
        <taxon>Bivalvia</taxon>
        <taxon>Autobranchia</taxon>
        <taxon>Pteriomorphia</taxon>
        <taxon>Ostreida</taxon>
        <taxon>Ostreoidea</taxon>
        <taxon>Ostreidae</taxon>
        <taxon>Magallana</taxon>
    </lineage>
</organism>
<sequence length="388" mass="44581">MDSQVLAEKTAEERGIVQRKRKRKRKSELNIGEVEAQQYHSGILKKVTNVHKDLISKAIKVGCIQDKKEYNGSSSSIKTVENKSVCAEGSSAVRLSECVNRVCSNDWNRPRLCQIDSETYIIPNNSTFLLSDFRHHKNMYPRTNMEKYDLIVLDPPWQNKSVKRKKMYGSLKDEDLLDISMEDLAAPGCVVVVWVTNRMKHIKFVKDTLFPRWSVTCVAEWQWLKITKFGEMTQDINSDHKKPYEMILIGRYNEFKLSYKEWTAPSPTNKTKREKECYKIPACDWKSGITDLCGEGISNDEGPCEAIGATGNKKKELGSFPESYVIISVPCALHSNKPPLIEVLKRYLKDDPRCLELFARNLWPNWTSLGNEVCTSWPVKQLFIPLFS</sequence>
<dbReference type="FunCoup" id="K1QLY0">
    <property type="interactions" value="9"/>
</dbReference>
<dbReference type="Pfam" id="PF05063">
    <property type="entry name" value="MT-A70"/>
    <property type="match status" value="2"/>
</dbReference>
<keyword evidence="3" id="KW-0808">Transferase</keyword>
<dbReference type="HOGENOM" id="CLU_027091_1_0_1"/>
<protein>
    <submittedName>
        <fullName evidence="3">Methyltransferase-like protein 4</fullName>
    </submittedName>
</protein>
<name>K1QLY0_MAGGI</name>
<dbReference type="InterPro" id="IPR002052">
    <property type="entry name" value="DNA_methylase_N6_adenine_CS"/>
</dbReference>
<dbReference type="InterPro" id="IPR029063">
    <property type="entry name" value="SAM-dependent_MTases_sf"/>
</dbReference>
<evidence type="ECO:0000313" key="3">
    <source>
        <dbReference type="EMBL" id="EKC32049.1"/>
    </source>
</evidence>
<feature type="region of interest" description="Disordered" evidence="2">
    <location>
        <begin position="1"/>
        <end position="22"/>
    </location>
</feature>
<evidence type="ECO:0000256" key="2">
    <source>
        <dbReference type="SAM" id="MobiDB-lite"/>
    </source>
</evidence>
<dbReference type="InterPro" id="IPR007757">
    <property type="entry name" value="MT-A70-like"/>
</dbReference>
<dbReference type="PROSITE" id="PS00092">
    <property type="entry name" value="N6_MTASE"/>
    <property type="match status" value="1"/>
</dbReference>
<dbReference type="InParanoid" id="K1QLY0"/>
<reference evidence="3" key="1">
    <citation type="journal article" date="2012" name="Nature">
        <title>The oyster genome reveals stress adaptation and complexity of shell formation.</title>
        <authorList>
            <person name="Zhang G."/>
            <person name="Fang X."/>
            <person name="Guo X."/>
            <person name="Li L."/>
            <person name="Luo R."/>
            <person name="Xu F."/>
            <person name="Yang P."/>
            <person name="Zhang L."/>
            <person name="Wang X."/>
            <person name="Qi H."/>
            <person name="Xiong Z."/>
            <person name="Que H."/>
            <person name="Xie Y."/>
            <person name="Holland P.W."/>
            <person name="Paps J."/>
            <person name="Zhu Y."/>
            <person name="Wu F."/>
            <person name="Chen Y."/>
            <person name="Wang J."/>
            <person name="Peng C."/>
            <person name="Meng J."/>
            <person name="Yang L."/>
            <person name="Liu J."/>
            <person name="Wen B."/>
            <person name="Zhang N."/>
            <person name="Huang Z."/>
            <person name="Zhu Q."/>
            <person name="Feng Y."/>
            <person name="Mount A."/>
            <person name="Hedgecock D."/>
            <person name="Xu Z."/>
            <person name="Liu Y."/>
            <person name="Domazet-Loso T."/>
            <person name="Du Y."/>
            <person name="Sun X."/>
            <person name="Zhang S."/>
            <person name="Liu B."/>
            <person name="Cheng P."/>
            <person name="Jiang X."/>
            <person name="Li J."/>
            <person name="Fan D."/>
            <person name="Wang W."/>
            <person name="Fu W."/>
            <person name="Wang T."/>
            <person name="Wang B."/>
            <person name="Zhang J."/>
            <person name="Peng Z."/>
            <person name="Li Y."/>
            <person name="Li N."/>
            <person name="Wang J."/>
            <person name="Chen M."/>
            <person name="He Y."/>
            <person name="Tan F."/>
            <person name="Song X."/>
            <person name="Zheng Q."/>
            <person name="Huang R."/>
            <person name="Yang H."/>
            <person name="Du X."/>
            <person name="Chen L."/>
            <person name="Yang M."/>
            <person name="Gaffney P.M."/>
            <person name="Wang S."/>
            <person name="Luo L."/>
            <person name="She Z."/>
            <person name="Ming Y."/>
            <person name="Huang W."/>
            <person name="Zhang S."/>
            <person name="Huang B."/>
            <person name="Zhang Y."/>
            <person name="Qu T."/>
            <person name="Ni P."/>
            <person name="Miao G."/>
            <person name="Wang J."/>
            <person name="Wang Q."/>
            <person name="Steinberg C.E."/>
            <person name="Wang H."/>
            <person name="Li N."/>
            <person name="Qian L."/>
            <person name="Zhang G."/>
            <person name="Li Y."/>
            <person name="Yang H."/>
            <person name="Liu X."/>
            <person name="Wang J."/>
            <person name="Yin Y."/>
            <person name="Wang J."/>
        </authorList>
    </citation>
    <scope>NUCLEOTIDE SEQUENCE [LARGE SCALE GENOMIC DNA]</scope>
    <source>
        <strain evidence="3">05x7-T-G4-1.051#20</strain>
    </source>
</reference>
<dbReference type="GO" id="GO:0008168">
    <property type="term" value="F:methyltransferase activity"/>
    <property type="evidence" value="ECO:0007669"/>
    <property type="project" value="UniProtKB-KW"/>
</dbReference>
<dbReference type="SUPFAM" id="SSF53335">
    <property type="entry name" value="S-adenosyl-L-methionine-dependent methyltransferases"/>
    <property type="match status" value="1"/>
</dbReference>
<proteinExistence type="inferred from homology"/>
<dbReference type="AlphaFoldDB" id="K1QLY0"/>
<keyword evidence="3" id="KW-0489">Methyltransferase</keyword>
<gene>
    <name evidence="3" type="ORF">CGI_10014467</name>
</gene>
<dbReference type="GO" id="GO:0003676">
    <property type="term" value="F:nucleic acid binding"/>
    <property type="evidence" value="ECO:0007669"/>
    <property type="project" value="InterPro"/>
</dbReference>
<dbReference type="GO" id="GO:0005634">
    <property type="term" value="C:nucleus"/>
    <property type="evidence" value="ECO:0007669"/>
    <property type="project" value="TreeGrafter"/>
</dbReference>
<comment type="similarity">
    <text evidence="1">Belongs to the MT-A70-like family.</text>
</comment>
<evidence type="ECO:0000256" key="1">
    <source>
        <dbReference type="PROSITE-ProRule" id="PRU00489"/>
    </source>
</evidence>
<accession>K1QLY0</accession>